<evidence type="ECO:0000313" key="15">
    <source>
        <dbReference type="EMBL" id="GHE54167.1"/>
    </source>
</evidence>
<keyword evidence="16" id="KW-1185">Reference proteome</keyword>
<feature type="transmembrane region" description="Helical" evidence="11">
    <location>
        <begin position="328"/>
        <end position="349"/>
    </location>
</feature>
<gene>
    <name evidence="11 15" type="primary">atpB</name>
    <name evidence="15" type="ORF">GCM10011340_05930</name>
</gene>
<dbReference type="PANTHER" id="PTHR11410:SF0">
    <property type="entry name" value="ATP SYNTHASE SUBUNIT A"/>
    <property type="match status" value="1"/>
</dbReference>
<dbReference type="EMBL" id="BNAG01000001">
    <property type="protein sequence ID" value="GHE54167.1"/>
    <property type="molecule type" value="Genomic_DNA"/>
</dbReference>
<evidence type="ECO:0000256" key="14">
    <source>
        <dbReference type="SAM" id="SignalP"/>
    </source>
</evidence>
<keyword evidence="8 11" id="KW-0406">Ion transport</keyword>
<feature type="chain" id="PRO_5047483024" description="ATP synthase subunit a" evidence="14">
    <location>
        <begin position="33"/>
        <end position="397"/>
    </location>
</feature>
<evidence type="ECO:0000256" key="4">
    <source>
        <dbReference type="ARBA" id="ARBA00022547"/>
    </source>
</evidence>
<keyword evidence="4 11" id="KW-0138">CF(0)</keyword>
<proteinExistence type="inferred from homology"/>
<keyword evidence="14" id="KW-0732">Signal</keyword>
<dbReference type="PANTHER" id="PTHR11410">
    <property type="entry name" value="ATP SYNTHASE SUBUNIT A"/>
    <property type="match status" value="1"/>
</dbReference>
<accession>A0ABQ3I3J9</accession>
<comment type="similarity">
    <text evidence="2 11 12">Belongs to the ATPase A chain family.</text>
</comment>
<dbReference type="CDD" id="cd00310">
    <property type="entry name" value="ATP-synt_Fo_a_6"/>
    <property type="match status" value="1"/>
</dbReference>
<keyword evidence="5 11" id="KW-0812">Transmembrane</keyword>
<feature type="transmembrane region" description="Helical" evidence="11">
    <location>
        <begin position="262"/>
        <end position="283"/>
    </location>
</feature>
<evidence type="ECO:0000256" key="13">
    <source>
        <dbReference type="SAM" id="MobiDB-lite"/>
    </source>
</evidence>
<evidence type="ECO:0000256" key="10">
    <source>
        <dbReference type="ARBA" id="ARBA00023310"/>
    </source>
</evidence>
<evidence type="ECO:0000256" key="5">
    <source>
        <dbReference type="ARBA" id="ARBA00022692"/>
    </source>
</evidence>
<dbReference type="Gene3D" id="1.20.120.220">
    <property type="entry name" value="ATP synthase, F0 complex, subunit A"/>
    <property type="match status" value="1"/>
</dbReference>
<name>A0ABQ3I3J9_9BACT</name>
<sequence>MMKQSRTNIPNLLIISFLAAIFGLASSSNLWAASGGGDEEKEGGGTDFIMHHIKDDYQWHIITLGHTHVTIPLPVIVYDYEDGLKVFMSSDFYDEHHQPKPHGGYYIDHGKLYKLTEGYSASSAHDNEGHEEDHHEEAGFHNEDAGHGEEGAHEQEEAHGNEHEGMTQSGFLDISITKNVASLIISMILLFGVFFTVAKRYKKGIAAPKGIQSLFEPVIVFIRDDIAKVNIGEHKYERFMPYLLTLFFFILFNNLLGLTPGAANLTGNIAVTMCLALFTFFITQFNGRKAYWMHILWTPGVPLPIRPVILVVEVIGIFTKPISLTLRLFASITAGHIVVLSIVGLGFILNSLVVGFVGTLFSVIITLIEILVAVIQAYVFTLFSSMYIGQAVDDGHH</sequence>
<feature type="signal peptide" evidence="14">
    <location>
        <begin position="1"/>
        <end position="32"/>
    </location>
</feature>
<dbReference type="Proteomes" id="UP000658258">
    <property type="component" value="Unassembled WGS sequence"/>
</dbReference>
<evidence type="ECO:0000256" key="8">
    <source>
        <dbReference type="ARBA" id="ARBA00023065"/>
    </source>
</evidence>
<dbReference type="SUPFAM" id="SSF81336">
    <property type="entry name" value="F1F0 ATP synthase subunit A"/>
    <property type="match status" value="1"/>
</dbReference>
<dbReference type="RefSeq" id="WP_229838502.1">
    <property type="nucleotide sequence ID" value="NZ_BNAG01000001.1"/>
</dbReference>
<evidence type="ECO:0000256" key="9">
    <source>
        <dbReference type="ARBA" id="ARBA00023136"/>
    </source>
</evidence>
<evidence type="ECO:0000256" key="6">
    <source>
        <dbReference type="ARBA" id="ARBA00022781"/>
    </source>
</evidence>
<protein>
    <recommendedName>
        <fullName evidence="11 12">ATP synthase subunit a</fullName>
    </recommendedName>
    <alternativeName>
        <fullName evidence="11">ATP synthase F0 sector subunit a</fullName>
    </alternativeName>
    <alternativeName>
        <fullName evidence="11">F-ATPase subunit 6</fullName>
    </alternativeName>
</protein>
<evidence type="ECO:0000256" key="3">
    <source>
        <dbReference type="ARBA" id="ARBA00022448"/>
    </source>
</evidence>
<feature type="transmembrane region" description="Helical" evidence="11">
    <location>
        <begin position="180"/>
        <end position="198"/>
    </location>
</feature>
<keyword evidence="7 11" id="KW-1133">Transmembrane helix</keyword>
<comment type="caution">
    <text evidence="15">The sequence shown here is derived from an EMBL/GenBank/DDBJ whole genome shotgun (WGS) entry which is preliminary data.</text>
</comment>
<dbReference type="PRINTS" id="PR00123">
    <property type="entry name" value="ATPASEA"/>
</dbReference>
<keyword evidence="10 11" id="KW-0066">ATP synthesis</keyword>
<keyword evidence="6 11" id="KW-0375">Hydrogen ion transport</keyword>
<dbReference type="InterPro" id="IPR045083">
    <property type="entry name" value="ATP_synth_F0_asu_bact/mt"/>
</dbReference>
<feature type="region of interest" description="Disordered" evidence="13">
    <location>
        <begin position="122"/>
        <end position="164"/>
    </location>
</feature>
<evidence type="ECO:0000256" key="11">
    <source>
        <dbReference type="HAMAP-Rule" id="MF_01393"/>
    </source>
</evidence>
<organism evidence="15 16">
    <name type="scientific">Roseivirga thermotolerans</name>
    <dbReference type="NCBI Taxonomy" id="1758176"/>
    <lineage>
        <taxon>Bacteria</taxon>
        <taxon>Pseudomonadati</taxon>
        <taxon>Bacteroidota</taxon>
        <taxon>Cytophagia</taxon>
        <taxon>Cytophagales</taxon>
        <taxon>Roseivirgaceae</taxon>
        <taxon>Roseivirga</taxon>
    </lineage>
</organism>
<dbReference type="InterPro" id="IPR000568">
    <property type="entry name" value="ATP_synth_F0_asu"/>
</dbReference>
<evidence type="ECO:0000256" key="7">
    <source>
        <dbReference type="ARBA" id="ARBA00022989"/>
    </source>
</evidence>
<comment type="subcellular location">
    <subcellularLocation>
        <location evidence="11 12">Cell membrane</location>
        <topology evidence="11 12">Multi-pass membrane protein</topology>
    </subcellularLocation>
    <subcellularLocation>
        <location evidence="1">Membrane</location>
        <topology evidence="1">Multi-pass membrane protein</topology>
    </subcellularLocation>
</comment>
<dbReference type="HAMAP" id="MF_01393">
    <property type="entry name" value="ATP_synth_a_bact"/>
    <property type="match status" value="1"/>
</dbReference>
<dbReference type="Pfam" id="PF00119">
    <property type="entry name" value="ATP-synt_A"/>
    <property type="match status" value="1"/>
</dbReference>
<dbReference type="InterPro" id="IPR035908">
    <property type="entry name" value="F0_ATP_A_sf"/>
</dbReference>
<feature type="compositionally biased region" description="Basic and acidic residues" evidence="13">
    <location>
        <begin position="125"/>
        <end position="164"/>
    </location>
</feature>
<reference evidence="16" key="1">
    <citation type="journal article" date="2019" name="Int. J. Syst. Evol. Microbiol.">
        <title>The Global Catalogue of Microorganisms (GCM) 10K type strain sequencing project: providing services to taxonomists for standard genome sequencing and annotation.</title>
        <authorList>
            <consortium name="The Broad Institute Genomics Platform"/>
            <consortium name="The Broad Institute Genome Sequencing Center for Infectious Disease"/>
            <person name="Wu L."/>
            <person name="Ma J."/>
        </authorList>
    </citation>
    <scope>NUCLEOTIDE SEQUENCE [LARGE SCALE GENOMIC DNA]</scope>
    <source>
        <strain evidence="16">CGMCC 1.15111</strain>
    </source>
</reference>
<keyword evidence="9 11" id="KW-0472">Membrane</keyword>
<feature type="transmembrane region" description="Helical" evidence="11">
    <location>
        <begin position="239"/>
        <end position="256"/>
    </location>
</feature>
<evidence type="ECO:0000256" key="1">
    <source>
        <dbReference type="ARBA" id="ARBA00004141"/>
    </source>
</evidence>
<comment type="function">
    <text evidence="11 12">Key component of the proton channel; it plays a direct role in the translocation of protons across the membrane.</text>
</comment>
<keyword evidence="11" id="KW-1003">Cell membrane</keyword>
<evidence type="ECO:0000256" key="2">
    <source>
        <dbReference type="ARBA" id="ARBA00006810"/>
    </source>
</evidence>
<evidence type="ECO:0000256" key="12">
    <source>
        <dbReference type="RuleBase" id="RU000483"/>
    </source>
</evidence>
<evidence type="ECO:0000313" key="16">
    <source>
        <dbReference type="Proteomes" id="UP000658258"/>
    </source>
</evidence>
<feature type="transmembrane region" description="Helical" evidence="11">
    <location>
        <begin position="355"/>
        <end position="380"/>
    </location>
</feature>
<keyword evidence="3 11" id="KW-0813">Transport</keyword>
<dbReference type="NCBIfam" id="TIGR01131">
    <property type="entry name" value="ATP_synt_6_or_A"/>
    <property type="match status" value="1"/>
</dbReference>